<dbReference type="PANTHER" id="PTHR19446">
    <property type="entry name" value="REVERSE TRANSCRIPTASES"/>
    <property type="match status" value="1"/>
</dbReference>
<dbReference type="CDD" id="cd01650">
    <property type="entry name" value="RT_nLTR_like"/>
    <property type="match status" value="1"/>
</dbReference>
<reference evidence="3" key="1">
    <citation type="submission" date="2015-06" db="EMBL/GenBank/DDBJ databases">
        <authorList>
            <person name="Hoefler B.C."/>
            <person name="Straight P.D."/>
        </authorList>
    </citation>
    <scope>NUCLEOTIDE SEQUENCE</scope>
</reference>
<dbReference type="GO" id="GO:0003824">
    <property type="term" value="F:catalytic activity"/>
    <property type="evidence" value="ECO:0007669"/>
    <property type="project" value="InterPro"/>
</dbReference>
<evidence type="ECO:0000313" key="2">
    <source>
        <dbReference type="EMBL" id="JAI22847.1"/>
    </source>
</evidence>
<sequence length="998" mass="112709">MNILQANMHRCKAADALLSQMVTESDYEMIIISEQYKKKERGNWLEDSSSTAAIWLPPGSNISTVSNGNGNGFVWAKCDLFTVISCYLTPSDSTQEFQGKLDNIEDTARSIEGQLIIAGDLNSKAVEWGLPNTDSRGKRILEMAARLGLVVHNTGNATTFRRPGCEETTPDVTLSTERMARSIKNWKVLEDYTGSDHHYISFMIDTGSNANQHRKITGTRKWNVAKLDTSKLISAIDDQNPSSNSPINARKTVEHTMLIITRACQKAMPKASHSRHKAPVYWWTENIAQLRRTCLRLRRSYTRCRRRGAATHEADQYKLAKKELKHAIDDSKKKKWEELREDINRNPWGLGYKIVMKKLGARAKPPDLTAAKLDNIVNALFPTHETRASDPEYILRWRQIPQFTLEELQLATVKLKGNKSPGPDGIPSEILKIIAAERPAVLLNMYNACLEAGIFPEPWKKQRLVLISKGKGDPTSPSAYRPLCMLDTAGKLYETLLKPRLEAAIIEAGGLSPRQYGFRPGRSTIGAIKCVIESVEAAQRRWHKYKRIVLLATLDVRNAFNSARWVDMIDALEKSFKIPDYLKAVVRSYLSNRKLLYETKEGSRQIAVTSGAAQGSILGPDLWNISYDAILKLEMPDDSYLIGYADDIAAVITARDTEEARRKLNQVMIRTQAWLDSHSLQLATEKTELLLLTNKHIPLEINMHTTTDILRTKKAVNYLGVRLDPRLTFWAQIQHAAGKAAKITSHLSRLMANIGGPSQEKRKLLMSTTISVLLYGAEIWADALKKENRRKTAARVHRTAALRVASAYRTVSGEAILVISGNAPIDLLAYERKKLWELKQSPCHSPENSKSAIEQIKKETIITWQQRWDTESRGRWTARLIKDLDSWIGRKFGEVDFYTTQLLSGHGYFKKYLHRMGKVEEPSCPYNDATEDDAEHTFFECVRWQGERTAVEDLVGPINAENLVSVMLESEANWGIIKKFAALLLRSKKRDLDAGAQM</sequence>
<feature type="domain" description="Reverse transcriptase" evidence="1">
    <location>
        <begin position="448"/>
        <end position="723"/>
    </location>
</feature>
<dbReference type="SUPFAM" id="SSF56219">
    <property type="entry name" value="DNase I-like"/>
    <property type="match status" value="1"/>
</dbReference>
<dbReference type="InterPro" id="IPR043502">
    <property type="entry name" value="DNA/RNA_pol_sf"/>
</dbReference>
<dbReference type="GO" id="GO:0071897">
    <property type="term" value="P:DNA biosynthetic process"/>
    <property type="evidence" value="ECO:0007669"/>
    <property type="project" value="UniProtKB-ARBA"/>
</dbReference>
<dbReference type="Gene3D" id="3.60.10.10">
    <property type="entry name" value="Endonuclease/exonuclease/phosphatase"/>
    <property type="match status" value="1"/>
</dbReference>
<evidence type="ECO:0000259" key="1">
    <source>
        <dbReference type="PROSITE" id="PS50878"/>
    </source>
</evidence>
<protein>
    <submittedName>
        <fullName evidence="3">Retrovirus-related Pol polyprotein from type-1 retrotransposable element R1</fullName>
    </submittedName>
</protein>
<dbReference type="SUPFAM" id="SSF56672">
    <property type="entry name" value="DNA/RNA polymerases"/>
    <property type="match status" value="1"/>
</dbReference>
<evidence type="ECO:0000313" key="3">
    <source>
        <dbReference type="EMBL" id="JAI40781.1"/>
    </source>
</evidence>
<dbReference type="InterPro" id="IPR005135">
    <property type="entry name" value="Endo/exonuclease/phosphatase"/>
</dbReference>
<dbReference type="EMBL" id="GDHF01029467">
    <property type="protein sequence ID" value="JAI22847.1"/>
    <property type="molecule type" value="Transcribed_RNA"/>
</dbReference>
<organism evidence="3">
    <name type="scientific">Bactrocera latifrons</name>
    <name type="common">Malaysian fruit fly</name>
    <name type="synonym">Chaetodacus latifrons</name>
    <dbReference type="NCBI Taxonomy" id="174628"/>
    <lineage>
        <taxon>Eukaryota</taxon>
        <taxon>Metazoa</taxon>
        <taxon>Ecdysozoa</taxon>
        <taxon>Arthropoda</taxon>
        <taxon>Hexapoda</taxon>
        <taxon>Insecta</taxon>
        <taxon>Pterygota</taxon>
        <taxon>Neoptera</taxon>
        <taxon>Endopterygota</taxon>
        <taxon>Diptera</taxon>
        <taxon>Brachycera</taxon>
        <taxon>Muscomorpha</taxon>
        <taxon>Tephritoidea</taxon>
        <taxon>Tephritidae</taxon>
        <taxon>Bactrocera</taxon>
        <taxon>Bactrocera</taxon>
    </lineage>
</organism>
<dbReference type="EMBL" id="GDHF01011533">
    <property type="protein sequence ID" value="JAI40781.1"/>
    <property type="molecule type" value="Transcribed_RNA"/>
</dbReference>
<dbReference type="Pfam" id="PF00078">
    <property type="entry name" value="RVT_1"/>
    <property type="match status" value="1"/>
</dbReference>
<accession>A0A0K8VPH1</accession>
<dbReference type="CDD" id="cd09077">
    <property type="entry name" value="R1-I-EN"/>
    <property type="match status" value="1"/>
</dbReference>
<gene>
    <name evidence="3" type="primary">PO11_12</name>
    <name evidence="2" type="synonym">PO11_5</name>
    <name evidence="2" type="ORF">c0_g1_i2</name>
    <name evidence="3" type="ORF">c0_g1_i3</name>
</gene>
<dbReference type="InterPro" id="IPR000477">
    <property type="entry name" value="RT_dom"/>
</dbReference>
<dbReference type="InterPro" id="IPR036691">
    <property type="entry name" value="Endo/exonu/phosph_ase_sf"/>
</dbReference>
<dbReference type="OrthoDB" id="8057687at2759"/>
<dbReference type="PROSITE" id="PS50878">
    <property type="entry name" value="RT_POL"/>
    <property type="match status" value="1"/>
</dbReference>
<dbReference type="AlphaFoldDB" id="A0A0K8VPH1"/>
<name>A0A0K8VPH1_BACLA</name>
<proteinExistence type="predicted"/>
<dbReference type="Pfam" id="PF14529">
    <property type="entry name" value="Exo_endo_phos_2"/>
    <property type="match status" value="1"/>
</dbReference>